<keyword evidence="3" id="KW-1185">Reference proteome</keyword>
<dbReference type="GO" id="GO:0008929">
    <property type="term" value="F:methylglyoxal synthase activity"/>
    <property type="evidence" value="ECO:0007669"/>
    <property type="project" value="InterPro"/>
</dbReference>
<dbReference type="SMART" id="SM00851">
    <property type="entry name" value="MGS"/>
    <property type="match status" value="1"/>
</dbReference>
<dbReference type="Pfam" id="PF02142">
    <property type="entry name" value="MGS"/>
    <property type="match status" value="1"/>
</dbReference>
<dbReference type="InterPro" id="IPR011607">
    <property type="entry name" value="MGS-like_dom"/>
</dbReference>
<evidence type="ECO:0000313" key="2">
    <source>
        <dbReference type="EMBL" id="BCK84127.1"/>
    </source>
</evidence>
<evidence type="ECO:0000259" key="1">
    <source>
        <dbReference type="PROSITE" id="PS51855"/>
    </source>
</evidence>
<protein>
    <submittedName>
        <fullName evidence="2">Methylglyoxal synthase</fullName>
    </submittedName>
</protein>
<dbReference type="GO" id="GO:0019242">
    <property type="term" value="P:methylglyoxal biosynthetic process"/>
    <property type="evidence" value="ECO:0007669"/>
    <property type="project" value="InterPro"/>
</dbReference>
<dbReference type="InterPro" id="IPR004363">
    <property type="entry name" value="Methylgl_synth"/>
</dbReference>
<dbReference type="Proteomes" id="UP000679848">
    <property type="component" value="Chromosome"/>
</dbReference>
<dbReference type="InterPro" id="IPR036914">
    <property type="entry name" value="MGS-like_dom_sf"/>
</dbReference>
<reference evidence="2" key="1">
    <citation type="submission" date="2020-09" db="EMBL/GenBank/DDBJ databases">
        <title>New species isolated from human feces.</title>
        <authorList>
            <person name="Kitahara M."/>
            <person name="Shigeno Y."/>
            <person name="Shime M."/>
            <person name="Matsumoto Y."/>
            <person name="Nakamura S."/>
            <person name="Motooka D."/>
            <person name="Fukuoka S."/>
            <person name="Nishikawa H."/>
            <person name="Benno Y."/>
        </authorList>
    </citation>
    <scope>NUCLEOTIDE SEQUENCE</scope>
    <source>
        <strain evidence="2">MM59</strain>
    </source>
</reference>
<dbReference type="GO" id="GO:0005829">
    <property type="term" value="C:cytosol"/>
    <property type="evidence" value="ECO:0007669"/>
    <property type="project" value="TreeGrafter"/>
</dbReference>
<sequence length="137" mass="15138">MNIALMSHDNKKELMVQFCTAYAGILSKHHIYATNTTGHMVADATGLKVHCFLTYAHGGSQQIGARIAYNEFDLVIFFNDPSREDMAGDISYISRLCDQNNIPFASNIATAEMLVLGLARGDLDWRCIVNPSTRPIA</sequence>
<dbReference type="KEGG" id="pfaa:MM59RIKEN_14460"/>
<proteinExistence type="predicted"/>
<accession>A0A810QD08</accession>
<dbReference type="EMBL" id="AP023420">
    <property type="protein sequence ID" value="BCK84127.1"/>
    <property type="molecule type" value="Genomic_DNA"/>
</dbReference>
<dbReference type="Gene3D" id="3.40.50.1380">
    <property type="entry name" value="Methylglyoxal synthase-like domain"/>
    <property type="match status" value="1"/>
</dbReference>
<organism evidence="2 3">
    <name type="scientific">Pusillibacter faecalis</name>
    <dbReference type="NCBI Taxonomy" id="2714358"/>
    <lineage>
        <taxon>Bacteria</taxon>
        <taxon>Bacillati</taxon>
        <taxon>Bacillota</taxon>
        <taxon>Clostridia</taxon>
        <taxon>Eubacteriales</taxon>
        <taxon>Oscillospiraceae</taxon>
        <taxon>Pusillibacter</taxon>
    </lineage>
</organism>
<dbReference type="NCBIfam" id="NF003559">
    <property type="entry name" value="PRK05234.1"/>
    <property type="match status" value="1"/>
</dbReference>
<dbReference type="RefSeq" id="WP_187030049.1">
    <property type="nucleotide sequence ID" value="NZ_AP023420.1"/>
</dbReference>
<name>A0A810QD08_9FIRM</name>
<dbReference type="PROSITE" id="PS51855">
    <property type="entry name" value="MGS"/>
    <property type="match status" value="1"/>
</dbReference>
<evidence type="ECO:0000313" key="3">
    <source>
        <dbReference type="Proteomes" id="UP000679848"/>
    </source>
</evidence>
<feature type="domain" description="MGS-like" evidence="1">
    <location>
        <begin position="1"/>
        <end position="137"/>
    </location>
</feature>
<dbReference type="PANTHER" id="PTHR30492">
    <property type="entry name" value="METHYLGLYOXAL SYNTHASE"/>
    <property type="match status" value="1"/>
</dbReference>
<dbReference type="SUPFAM" id="SSF52335">
    <property type="entry name" value="Methylglyoxal synthase-like"/>
    <property type="match status" value="1"/>
</dbReference>
<gene>
    <name evidence="2" type="primary">mgsA</name>
    <name evidence="2" type="ORF">MM59RIKEN_14460</name>
</gene>
<dbReference type="PANTHER" id="PTHR30492:SF0">
    <property type="entry name" value="METHYLGLYOXAL SYNTHASE"/>
    <property type="match status" value="1"/>
</dbReference>
<dbReference type="AlphaFoldDB" id="A0A810QD08"/>